<dbReference type="PANTHER" id="PTHR40980">
    <property type="entry name" value="PLUG DOMAIN-CONTAINING PROTEIN"/>
    <property type="match status" value="1"/>
</dbReference>
<feature type="domain" description="Outer membrane protein beta-barrel" evidence="6">
    <location>
        <begin position="382"/>
        <end position="780"/>
    </location>
</feature>
<dbReference type="PANTHER" id="PTHR40980:SF4">
    <property type="entry name" value="TONB-DEPENDENT RECEPTOR-LIKE BETA-BARREL DOMAIN-CONTAINING PROTEIN"/>
    <property type="match status" value="1"/>
</dbReference>
<accession>A0A364RB96</accession>
<dbReference type="InterPro" id="IPR012910">
    <property type="entry name" value="Plug_dom"/>
</dbReference>
<protein>
    <submittedName>
        <fullName evidence="7">Uncharacterized protein</fullName>
    </submittedName>
</protein>
<keyword evidence="3" id="KW-0998">Cell outer membrane</keyword>
<proteinExistence type="predicted"/>
<dbReference type="InterPro" id="IPR036942">
    <property type="entry name" value="Beta-barrel_TonB_sf"/>
</dbReference>
<dbReference type="SUPFAM" id="SSF49452">
    <property type="entry name" value="Starch-binding domain-like"/>
    <property type="match status" value="1"/>
</dbReference>
<dbReference type="RefSeq" id="WP_112306862.1">
    <property type="nucleotide sequence ID" value="NZ_QMDV01000005.1"/>
</dbReference>
<feature type="signal peptide" evidence="4">
    <location>
        <begin position="1"/>
        <end position="22"/>
    </location>
</feature>
<evidence type="ECO:0000313" key="8">
    <source>
        <dbReference type="Proteomes" id="UP000251692"/>
    </source>
</evidence>
<feature type="domain" description="TonB-dependent receptor plug" evidence="5">
    <location>
        <begin position="148"/>
        <end position="225"/>
    </location>
</feature>
<dbReference type="SUPFAM" id="SSF56935">
    <property type="entry name" value="Porins"/>
    <property type="match status" value="1"/>
</dbReference>
<dbReference type="Pfam" id="PF14905">
    <property type="entry name" value="OMP_b-brl_3"/>
    <property type="match status" value="1"/>
</dbReference>
<evidence type="ECO:0000313" key="7">
    <source>
        <dbReference type="EMBL" id="RAU81572.1"/>
    </source>
</evidence>
<gene>
    <name evidence="7" type="ORF">DP923_15840</name>
</gene>
<evidence type="ECO:0000259" key="5">
    <source>
        <dbReference type="Pfam" id="PF07715"/>
    </source>
</evidence>
<evidence type="ECO:0000256" key="1">
    <source>
        <dbReference type="ARBA" id="ARBA00004442"/>
    </source>
</evidence>
<dbReference type="Proteomes" id="UP000251692">
    <property type="component" value="Unassembled WGS sequence"/>
</dbReference>
<name>A0A364RB96_9BACT</name>
<evidence type="ECO:0000256" key="3">
    <source>
        <dbReference type="ARBA" id="ARBA00023237"/>
    </source>
</evidence>
<dbReference type="InterPro" id="IPR013784">
    <property type="entry name" value="Carb-bd-like_fold"/>
</dbReference>
<dbReference type="Gene3D" id="2.40.170.20">
    <property type="entry name" value="TonB-dependent receptor, beta-barrel domain"/>
    <property type="match status" value="1"/>
</dbReference>
<keyword evidence="8" id="KW-1185">Reference proteome</keyword>
<dbReference type="AlphaFoldDB" id="A0A364RB96"/>
<dbReference type="GO" id="GO:0030246">
    <property type="term" value="F:carbohydrate binding"/>
    <property type="evidence" value="ECO:0007669"/>
    <property type="project" value="InterPro"/>
</dbReference>
<dbReference type="Gene3D" id="2.170.130.10">
    <property type="entry name" value="TonB-dependent receptor, plug domain"/>
    <property type="match status" value="1"/>
</dbReference>
<evidence type="ECO:0000256" key="2">
    <source>
        <dbReference type="ARBA" id="ARBA00023136"/>
    </source>
</evidence>
<evidence type="ECO:0000259" key="6">
    <source>
        <dbReference type="Pfam" id="PF14905"/>
    </source>
</evidence>
<dbReference type="GO" id="GO:0009279">
    <property type="term" value="C:cell outer membrane"/>
    <property type="evidence" value="ECO:0007669"/>
    <property type="project" value="UniProtKB-SubCell"/>
</dbReference>
<dbReference type="Pfam" id="PF07715">
    <property type="entry name" value="Plug"/>
    <property type="match status" value="1"/>
</dbReference>
<keyword evidence="2" id="KW-0472">Membrane</keyword>
<reference evidence="7 8" key="1">
    <citation type="submission" date="2018-06" db="EMBL/GenBank/DDBJ databases">
        <authorList>
            <person name="Liu Z.-W."/>
        </authorList>
    </citation>
    <scope>NUCLEOTIDE SEQUENCE [LARGE SCALE GENOMIC DNA]</scope>
    <source>
        <strain evidence="7 8">2b14</strain>
    </source>
</reference>
<organism evidence="7 8">
    <name type="scientific">Pontibacter arcticus</name>
    <dbReference type="NCBI Taxonomy" id="2080288"/>
    <lineage>
        <taxon>Bacteria</taxon>
        <taxon>Pseudomonadati</taxon>
        <taxon>Bacteroidota</taxon>
        <taxon>Cytophagia</taxon>
        <taxon>Cytophagales</taxon>
        <taxon>Hymenobacteraceae</taxon>
        <taxon>Pontibacter</taxon>
    </lineage>
</organism>
<comment type="subcellular location">
    <subcellularLocation>
        <location evidence="1">Cell outer membrane</location>
    </subcellularLocation>
</comment>
<reference evidence="7 8" key="2">
    <citation type="submission" date="2018-07" db="EMBL/GenBank/DDBJ databases">
        <title>Pontibacter sp. 2b14 genomic sequence and assembly.</title>
        <authorList>
            <person name="Du Z.-J."/>
        </authorList>
    </citation>
    <scope>NUCLEOTIDE SEQUENCE [LARGE SCALE GENOMIC DNA]</scope>
    <source>
        <strain evidence="7 8">2b14</strain>
    </source>
</reference>
<dbReference type="OrthoDB" id="905812at2"/>
<sequence>MKTLLTLTLVTLLQLISNLAWAQSPTVTISGQTLNKEDKQAAGFATVALSSLSGQNLTSTFSDEQGKFILAAPLAPGSYLVSVTAFTFELWADTLHLAAGTTTVELPVISLTKAAFALKEAVVEGAKPLIEQQIDKLVFNVAQSPVAANGNLVEVLQRAPGVQVDNSDKITLKGKPVTVTIDGKQTHLSGEQLANYLKSLQGATVEKVEIMSNPSAKYDAQGAGGMLNIVTKRDKKLGFSGVLTQGVGYGQHGKANTGFTFNYKSKKLGIFGNTGYSYDKSSNESTITRNFNSAESGRSNFTQEGTGLTRAQGGNARIAVDYYLNPTSTLGIMASGNLNKNSSEDKSITRIQTQEVLTDQLRQLNESDSKWQRTTFNINYKKRFATPGQELTVDGDLSRYAADGGIQYTTRFAETGQLNEQLARNLTETDIHIKSFKLDYAHPLSEKTMLETGAKVSVVTTNNDMQFDSLRQQVWRPESLRSNSFDYQEQINAAYVNMSSQLSAKLGVQLGLRGEQTISEGYSPTLKAEPVKRDYFQLFPSAFLSYQASEKHQYGLSYSRRIGRPSYKDLNPFVYYIDRYTTDQGNPYIRPSLTNSFEFNYMFAQQYSFSIGYQEADDNFEKVILQDEQTREVRQVYQNFDNARGYTFSASVPVSFGKYVSVYNNLGVYYIDQKLGNVVSEGFAVMANSAAYFKILQKYSAEVSGTYNYNGAYGVYQVKPNVYFNLGVSREFNDKRSSLRLSVNDIFNTNQSDLTARYGNVDLNSRYRWEGRKVKLSFSYRLGNQNVKAANRKSTSSSEEQSRIKE</sequence>
<feature type="chain" id="PRO_5016735190" evidence="4">
    <location>
        <begin position="23"/>
        <end position="806"/>
    </location>
</feature>
<comment type="caution">
    <text evidence="7">The sequence shown here is derived from an EMBL/GenBank/DDBJ whole genome shotgun (WGS) entry which is preliminary data.</text>
</comment>
<dbReference type="EMBL" id="QMDV01000005">
    <property type="protein sequence ID" value="RAU81572.1"/>
    <property type="molecule type" value="Genomic_DNA"/>
</dbReference>
<keyword evidence="4" id="KW-0732">Signal</keyword>
<dbReference type="InterPro" id="IPR041700">
    <property type="entry name" value="OMP_b-brl_3"/>
</dbReference>
<dbReference type="InterPro" id="IPR037066">
    <property type="entry name" value="Plug_dom_sf"/>
</dbReference>
<evidence type="ECO:0000256" key="4">
    <source>
        <dbReference type="SAM" id="SignalP"/>
    </source>
</evidence>